<reference evidence="3" key="1">
    <citation type="submission" date="2025-08" db="UniProtKB">
        <authorList>
            <consortium name="RefSeq"/>
        </authorList>
    </citation>
    <scope>IDENTIFICATION</scope>
</reference>
<keyword evidence="1" id="KW-0812">Transmembrane</keyword>
<dbReference type="Proteomes" id="UP000515125">
    <property type="component" value="Unplaced"/>
</dbReference>
<dbReference type="OrthoDB" id="328992at2759"/>
<feature type="transmembrane region" description="Helical" evidence="1">
    <location>
        <begin position="94"/>
        <end position="113"/>
    </location>
</feature>
<proteinExistence type="predicted"/>
<dbReference type="AlphaFoldDB" id="A0A6P6RYW1"/>
<sequence length="202" mass="22737">MAQEQVVRKLQGSNDVGNYMIRTSMSQRISSNPRGVVRRALNHYWSVGSSFRWGHRRSVLVGISCFFYLVPSFCLFYTSRSGRSLRSVEHEVEAYVWLVVTLASFLSDFIFSGQRHNWVVRAVHMTDRWVASAALLLQCIYNVPLWFAASFSTGCLGLILVLCCCCVKSLGASASCFSAYVWSHTNWHLAGAVARSIMAFVE</sequence>
<evidence type="ECO:0000313" key="3">
    <source>
        <dbReference type="RefSeq" id="XP_026193083.1"/>
    </source>
</evidence>
<accession>A0A6P6RYW1</accession>
<name>A0A6P6RYW1_9EIME</name>
<evidence type="ECO:0000313" key="2">
    <source>
        <dbReference type="Proteomes" id="UP000515125"/>
    </source>
</evidence>
<keyword evidence="1" id="KW-0472">Membrane</keyword>
<organism evidence="2 3">
    <name type="scientific">Cyclospora cayetanensis</name>
    <dbReference type="NCBI Taxonomy" id="88456"/>
    <lineage>
        <taxon>Eukaryota</taxon>
        <taxon>Sar</taxon>
        <taxon>Alveolata</taxon>
        <taxon>Apicomplexa</taxon>
        <taxon>Conoidasida</taxon>
        <taxon>Coccidia</taxon>
        <taxon>Eucoccidiorida</taxon>
        <taxon>Eimeriorina</taxon>
        <taxon>Eimeriidae</taxon>
        <taxon>Cyclospora</taxon>
    </lineage>
</organism>
<keyword evidence="1" id="KW-1133">Transmembrane helix</keyword>
<dbReference type="RefSeq" id="XP_026193083.1">
    <property type="nucleotide sequence ID" value="XM_026337298.1"/>
</dbReference>
<keyword evidence="2" id="KW-1185">Reference proteome</keyword>
<feature type="transmembrane region" description="Helical" evidence="1">
    <location>
        <begin position="134"/>
        <end position="162"/>
    </location>
</feature>
<dbReference type="GeneID" id="113147277"/>
<evidence type="ECO:0000256" key="1">
    <source>
        <dbReference type="SAM" id="Phobius"/>
    </source>
</evidence>
<feature type="transmembrane region" description="Helical" evidence="1">
    <location>
        <begin position="59"/>
        <end position="79"/>
    </location>
</feature>
<protein>
    <submittedName>
        <fullName evidence="3">Uncharacterized protein LOC113147277</fullName>
    </submittedName>
</protein>
<gene>
    <name evidence="3" type="primary">LOC113147277</name>
</gene>